<gene>
    <name evidence="4" type="ORF">Aph01nite_62580</name>
</gene>
<dbReference type="SUPFAM" id="SSF52540">
    <property type="entry name" value="P-loop containing nucleoside triphosphate hydrolases"/>
    <property type="match status" value="2"/>
</dbReference>
<organism evidence="4 5">
    <name type="scientific">Acrocarpospora phusangensis</name>
    <dbReference type="NCBI Taxonomy" id="1070424"/>
    <lineage>
        <taxon>Bacteria</taxon>
        <taxon>Bacillati</taxon>
        <taxon>Actinomycetota</taxon>
        <taxon>Actinomycetes</taxon>
        <taxon>Streptosporangiales</taxon>
        <taxon>Streptosporangiaceae</taxon>
        <taxon>Acrocarpospora</taxon>
    </lineage>
</organism>
<evidence type="ECO:0000259" key="2">
    <source>
        <dbReference type="Pfam" id="PF13676"/>
    </source>
</evidence>
<dbReference type="EMBL" id="BOOA01000067">
    <property type="protein sequence ID" value="GIH27948.1"/>
    <property type="molecule type" value="Genomic_DNA"/>
</dbReference>
<dbReference type="Pfam" id="PF00931">
    <property type="entry name" value="NB-ARC"/>
    <property type="match status" value="1"/>
</dbReference>
<dbReference type="Pfam" id="PF25000">
    <property type="entry name" value="DUF7779"/>
    <property type="match status" value="1"/>
</dbReference>
<evidence type="ECO:0008006" key="6">
    <source>
        <dbReference type="Google" id="ProtNLM"/>
    </source>
</evidence>
<accession>A0A919URW2</accession>
<proteinExistence type="predicted"/>
<feature type="domain" description="NB-ARC" evidence="1">
    <location>
        <begin position="497"/>
        <end position="626"/>
    </location>
</feature>
<dbReference type="InterPro" id="IPR002182">
    <property type="entry name" value="NB-ARC"/>
</dbReference>
<dbReference type="NCBIfam" id="NF047398">
    <property type="entry name" value="AAA_KGGVGR"/>
    <property type="match status" value="1"/>
</dbReference>
<dbReference type="NCBIfam" id="NF040586">
    <property type="entry name" value="FxSxx_TPR"/>
    <property type="match status" value="1"/>
</dbReference>
<evidence type="ECO:0000313" key="5">
    <source>
        <dbReference type="Proteomes" id="UP000640052"/>
    </source>
</evidence>
<dbReference type="RefSeq" id="WP_204044590.1">
    <property type="nucleotide sequence ID" value="NZ_BOOA01000067.1"/>
</dbReference>
<dbReference type="InterPro" id="IPR053137">
    <property type="entry name" value="NLR-like"/>
</dbReference>
<feature type="domain" description="TIR" evidence="2">
    <location>
        <begin position="336"/>
        <end position="441"/>
    </location>
</feature>
<dbReference type="PANTHER" id="PTHR46082">
    <property type="entry name" value="ATP/GTP-BINDING PROTEIN-RELATED"/>
    <property type="match status" value="1"/>
</dbReference>
<evidence type="ECO:0000313" key="4">
    <source>
        <dbReference type="EMBL" id="GIH27948.1"/>
    </source>
</evidence>
<protein>
    <recommendedName>
        <fullName evidence="6">ATP/GTP-binding protein</fullName>
    </recommendedName>
</protein>
<dbReference type="InterPro" id="IPR011990">
    <property type="entry name" value="TPR-like_helical_dom_sf"/>
</dbReference>
<reference evidence="4" key="1">
    <citation type="submission" date="2021-01" db="EMBL/GenBank/DDBJ databases">
        <title>Whole genome shotgun sequence of Acrocarpospora phusangensis NBRC 108782.</title>
        <authorList>
            <person name="Komaki H."/>
            <person name="Tamura T."/>
        </authorList>
    </citation>
    <scope>NUCLEOTIDE SEQUENCE</scope>
    <source>
        <strain evidence="4">NBRC 108782</strain>
    </source>
</reference>
<dbReference type="Gene3D" id="3.40.50.300">
    <property type="entry name" value="P-loop containing nucleotide triphosphate hydrolases"/>
    <property type="match status" value="2"/>
</dbReference>
<feature type="domain" description="DUF7779" evidence="3">
    <location>
        <begin position="730"/>
        <end position="815"/>
    </location>
</feature>
<dbReference type="PANTHER" id="PTHR46082:SF6">
    <property type="entry name" value="AAA+ ATPASE DOMAIN-CONTAINING PROTEIN-RELATED"/>
    <property type="match status" value="1"/>
</dbReference>
<dbReference type="GO" id="GO:0043531">
    <property type="term" value="F:ADP binding"/>
    <property type="evidence" value="ECO:0007669"/>
    <property type="project" value="InterPro"/>
</dbReference>
<keyword evidence="5" id="KW-1185">Reference proteome</keyword>
<dbReference type="GO" id="GO:0007165">
    <property type="term" value="P:signal transduction"/>
    <property type="evidence" value="ECO:0007669"/>
    <property type="project" value="InterPro"/>
</dbReference>
<dbReference type="Gene3D" id="1.25.40.10">
    <property type="entry name" value="Tetratricopeptide repeat domain"/>
    <property type="match status" value="2"/>
</dbReference>
<evidence type="ECO:0000259" key="3">
    <source>
        <dbReference type="Pfam" id="PF25000"/>
    </source>
</evidence>
<comment type="caution">
    <text evidence="4">The sequence shown here is derived from an EMBL/GenBank/DDBJ whole genome shotgun (WGS) entry which is preliminary data.</text>
</comment>
<dbReference type="InterPro" id="IPR000157">
    <property type="entry name" value="TIR_dom"/>
</dbReference>
<evidence type="ECO:0000259" key="1">
    <source>
        <dbReference type="Pfam" id="PF00931"/>
    </source>
</evidence>
<dbReference type="Pfam" id="PF13374">
    <property type="entry name" value="TPR_10"/>
    <property type="match status" value="1"/>
</dbReference>
<dbReference type="Pfam" id="PF13424">
    <property type="entry name" value="TPR_12"/>
    <property type="match status" value="3"/>
</dbReference>
<dbReference type="SUPFAM" id="SSF48452">
    <property type="entry name" value="TPR-like"/>
    <property type="match status" value="3"/>
</dbReference>
<dbReference type="InterPro" id="IPR056681">
    <property type="entry name" value="DUF7779"/>
</dbReference>
<dbReference type="InterPro" id="IPR027417">
    <property type="entry name" value="P-loop_NTPase"/>
</dbReference>
<dbReference type="Pfam" id="PF13676">
    <property type="entry name" value="TIR_2"/>
    <property type="match status" value="1"/>
</dbReference>
<sequence>MGDHDGQIVTFYSFNGGTGRTMSLANTAWILASNGKRVLVVDWDLDSPGLNRFFQPFVDPEEVEYADGVSEMLADYARDVIRNSDPLPQFLSAQLAKLSVPVRINWDHFPGAGYLDLMSAGRQNRAYTSQVSNYQWDEFYSDWSGGQFLKALREHWKSAYDYVLIDSRTGLSDLSEICTVDLPDTIVVCFTLSNQSIEGAAQRANVIDDRFTRIRDIRILPVPMRVEENEKEKADIGRAFAQSRFSRFPRGANPQEVRNYWGSVQIPYRPFYAFEEILAPFGDPPGQQYSMLSAFERLTAEITHQEITSLPPMKEELRLRYRRQFVRHPVTHSTSVAISYVPEDRLWAEWTKVVLQNANMQVELLNIERLADDEIGVAMRAVDHTVAMVSPAYLRSQNAQHVVDLGRDLDPTGTKRFFTSIRISDVAIRKGHTEHAVVDIFRISEAQAESTLLDLFGRNNLLLSSGPRHSSLPRYPDKAPDVWEVPTRNASFTGRADLLETIRDELTGNSAGRPLALYGLGGVGKTQVALEYAHRFKSDYDLICWVPAEQVDAIASTMGDLVQHMDAQSLDNSLEPAQRVREALRKGDTFKRWLLIFDNAREAEEIERYIPSDSGHVIITSRDPSWNQLARPLEVAVFQRRESVAHLMRRAGESNITTADAELLADALGDLPIAIEQAGAWLRETGAKTADYVDQLKGRGLVVLDLNPPRNYPTSVAATWQVAYELLRERSPASARLLELLSFFAAEPVNLDLVNSAAMRRCLLPYDEALQEPVVMGRVIRELGRLALAKVNPSQNSIEVHRLVQAVVRETMDSQLQNDTIHEVHRVLVAARPSGAQTDSPGSRAAFNMIWPHLCPSQACGCDEAETRQLLIDRVRYLWQQGEYEVSLELARSVKKNWDETLGVDDRQTLHLQSQMANVLRSQGHYRDARDLDTVLLEKQRGLVGNSHPHTLATAAGLAADIRAMGDIAVALKMEMDTYNLWKENYGENNAKTLDAANNLAVGYRHMGDYKSAYEIDLDTLGRRRNVLENSHPNILSSITSLARDVRELGDFRRAVKLLRDGVAEYEGTLTLDDPFFLRASKSLAAALRVAGEYAEAYKEIQKTYQHLEGRVSKSSPDWLSCTLELACTMATNRRIKEAVRQCEQVMRLYTTTLGAEHPSTLTATNNLAIYLAAGGDVGGALRIADRALQAFRHNLPENHPFTLTCAVNVGALLVRQEQPAQARELLAQTLEAIKQTLSEDHPDHLICASNLAIATEQAGASKVAQNLRQDLLSPAAAVFGDSHPDYLAIRDGGLCSRPLEPHQW</sequence>
<dbReference type="Proteomes" id="UP000640052">
    <property type="component" value="Unassembled WGS sequence"/>
</dbReference>
<name>A0A919URW2_9ACTN</name>